<feature type="transmembrane region" description="Helical" evidence="1">
    <location>
        <begin position="79"/>
        <end position="95"/>
    </location>
</feature>
<protein>
    <recommendedName>
        <fullName evidence="4">HXXEE domain-containing protein</fullName>
    </recommendedName>
</protein>
<sequence length="174" mass="20412">MKEYILILPIIFIFHDMEEVVGFGYFFKKNPDLYDRFPRVMKAYRNFKTEGFVAAVYEEFIPFFGVSLLAYYFPNKVLISMWYGLFLALAGHFIIHIGQTIYLKKYIPSFITSLICLPVSVSILLRCTRVMDFDLVTILTIALSIILMMFNLKLAHKLAHFVNGRMHIEENVMR</sequence>
<dbReference type="Proteomes" id="UP000189857">
    <property type="component" value="Unassembled WGS sequence"/>
</dbReference>
<name>A0A1T4QHI1_9FIRM</name>
<dbReference type="RefSeq" id="WP_078788183.1">
    <property type="nucleotide sequence ID" value="NZ_FMTO01000019.1"/>
</dbReference>
<feature type="transmembrane region" description="Helical" evidence="1">
    <location>
        <begin position="107"/>
        <end position="125"/>
    </location>
</feature>
<keyword evidence="3" id="KW-1185">Reference proteome</keyword>
<dbReference type="OrthoDB" id="5195477at2"/>
<keyword evidence="1" id="KW-1133">Transmembrane helix</keyword>
<feature type="transmembrane region" description="Helical" evidence="1">
    <location>
        <begin position="6"/>
        <end position="27"/>
    </location>
</feature>
<proteinExistence type="predicted"/>
<evidence type="ECO:0000313" key="2">
    <source>
        <dbReference type="EMBL" id="SKA03185.1"/>
    </source>
</evidence>
<reference evidence="2 3" key="1">
    <citation type="submission" date="2017-02" db="EMBL/GenBank/DDBJ databases">
        <authorList>
            <person name="Peterson S.W."/>
        </authorList>
    </citation>
    <scope>NUCLEOTIDE SEQUENCE [LARGE SCALE GENOMIC DNA]</scope>
    <source>
        <strain evidence="2 3">ATCC 17233</strain>
    </source>
</reference>
<keyword evidence="1" id="KW-0472">Membrane</keyword>
<dbReference type="Pfam" id="PF13787">
    <property type="entry name" value="HXXEE"/>
    <property type="match status" value="1"/>
</dbReference>
<feature type="transmembrane region" description="Helical" evidence="1">
    <location>
        <begin position="131"/>
        <end position="150"/>
    </location>
</feature>
<evidence type="ECO:0008006" key="4">
    <source>
        <dbReference type="Google" id="ProtNLM"/>
    </source>
</evidence>
<evidence type="ECO:0000256" key="1">
    <source>
        <dbReference type="SAM" id="Phobius"/>
    </source>
</evidence>
<accession>A0A1T4QHI1</accession>
<gene>
    <name evidence="2" type="ORF">SAMN02745110_02397</name>
</gene>
<dbReference type="EMBL" id="FUXA01000020">
    <property type="protein sequence ID" value="SKA03185.1"/>
    <property type="molecule type" value="Genomic_DNA"/>
</dbReference>
<evidence type="ECO:0000313" key="3">
    <source>
        <dbReference type="Proteomes" id="UP000189857"/>
    </source>
</evidence>
<organism evidence="2 3">
    <name type="scientific">Eubacterium ruminantium</name>
    <dbReference type="NCBI Taxonomy" id="42322"/>
    <lineage>
        <taxon>Bacteria</taxon>
        <taxon>Bacillati</taxon>
        <taxon>Bacillota</taxon>
        <taxon>Clostridia</taxon>
        <taxon>Eubacteriales</taxon>
        <taxon>Eubacteriaceae</taxon>
        <taxon>Eubacterium</taxon>
    </lineage>
</organism>
<feature type="transmembrane region" description="Helical" evidence="1">
    <location>
        <begin position="51"/>
        <end position="73"/>
    </location>
</feature>
<keyword evidence="1" id="KW-0812">Transmembrane</keyword>
<dbReference type="AlphaFoldDB" id="A0A1T4QHI1"/>
<dbReference type="InterPro" id="IPR025671">
    <property type="entry name" value="HXXEE"/>
</dbReference>